<dbReference type="SMART" id="SM00563">
    <property type="entry name" value="PlsC"/>
    <property type="match status" value="1"/>
</dbReference>
<keyword evidence="4 13" id="KW-0436">Ligase</keyword>
<dbReference type="GO" id="GO:0008654">
    <property type="term" value="P:phospholipid biosynthetic process"/>
    <property type="evidence" value="ECO:0007669"/>
    <property type="project" value="InterPro"/>
</dbReference>
<accession>A0A3N6SFF9</accession>
<comment type="similarity">
    <text evidence="13">In the C-terminal section; belongs to the ATP-dependent AMP-binding enzyme family.</text>
</comment>
<dbReference type="EMBL" id="RHHM01000001">
    <property type="protein sequence ID" value="RQM40210.1"/>
    <property type="molecule type" value="Genomic_DNA"/>
</dbReference>
<keyword evidence="12 13" id="KW-0012">Acyltransferase</keyword>
<keyword evidence="3" id="KW-0997">Cell inner membrane</keyword>
<dbReference type="GO" id="GO:0031956">
    <property type="term" value="F:medium-chain fatty acid-CoA ligase activity"/>
    <property type="evidence" value="ECO:0007669"/>
    <property type="project" value="TreeGrafter"/>
</dbReference>
<dbReference type="HAMAP" id="MF_01162">
    <property type="entry name" value="Aas"/>
    <property type="match status" value="1"/>
</dbReference>
<evidence type="ECO:0000256" key="11">
    <source>
        <dbReference type="ARBA" id="ARBA00023268"/>
    </source>
</evidence>
<dbReference type="AlphaFoldDB" id="A0A3N6SFF9"/>
<evidence type="ECO:0000256" key="12">
    <source>
        <dbReference type="ARBA" id="ARBA00023315"/>
    </source>
</evidence>
<comment type="subcellular location">
    <subcellularLocation>
        <location evidence="13">Cell membrane</location>
        <topology evidence="13">Multi-pass membrane protein</topology>
    </subcellularLocation>
</comment>
<sequence length="720" mass="79423">MLFSFLRLLFRLCFRTHLNGDLSGLSKEKVLIVPNHMSFLDGILLAVFLPVKPVFAVYSSVSRQWYMRCLSKLIDFVPLDPTRPMSVKYLVKMIGQGRPVVIFPEGRITVTGALMKIYDGAGFVAAKSQATVIPLRIEGAEFSLFGRLAGVCKRRLFPRITLTVLPATTLPMPEANSARERRKLAGEHLHHIMMEARMAVRPRETLYQAFLAARTRYGWFKPCIEDVSFAVDSYSGLLKKSLGVGRILERYTAPGEYIGLLLPNATVTAAAILGASMRGRIPAMLNYTAGVNGISSAAMATGLKTVFTSRQFLDKGKLWHLPEGVSQVKWVFLEDLKDTVTLGDKLWVLSRLAFPLQAAVAQQPEEAAMVLFTSGSEGHPKGVVHSHKSLLANVEQIRTVADFTPRDRFMSALPLFHAFGLTVGLFTPLMTGAQVFLYPSPLHYRIVPELVYDRSCTVLFGTSTFLANYARYASPYDFFRLRYVVAGAEKLQDATRQAWMDRFGIRILEGYGVTECAPVVAINVPMAAKNNTVGRILPGMDFRLIAVPGIEQGGRLQLCGPNIMKGYLRVDNPGVLEAPEADNGEGRSDAGWYDTGDIVSVDTQGFCQIQGRVKRFAKMAGEMISLETVEKIALEASPEKQHAAVVKPDGQRGEALVLFTTDATLARDALQRAARKLGCPELAVPRDIRFLKQLPLLGSGKPDFVKLKSMAEQPENQNDA</sequence>
<evidence type="ECO:0000256" key="6">
    <source>
        <dbReference type="ARBA" id="ARBA00022692"/>
    </source>
</evidence>
<dbReference type="PANTHER" id="PTHR43201:SF5">
    <property type="entry name" value="MEDIUM-CHAIN ACYL-COA LIGASE ACSF2, MITOCHONDRIAL"/>
    <property type="match status" value="1"/>
</dbReference>
<comment type="caution">
    <text evidence="15">The sequence shown here is derived from an EMBL/GenBank/DDBJ whole genome shotgun (WGS) entry which is preliminary data.</text>
</comment>
<evidence type="ECO:0000256" key="8">
    <source>
        <dbReference type="ARBA" id="ARBA00022840"/>
    </source>
</evidence>
<reference evidence="15 16" key="1">
    <citation type="submission" date="2018-10" db="EMBL/GenBank/DDBJ databases">
        <title>Draft genome sequence for the type isolate of Erwinia psidii, agent causal of bacterial blight in guava (Psidium guajava) and wilt and die-back of Eucalyptus spp.</title>
        <authorList>
            <person name="Hermenegildo P.S."/>
            <person name="Santos S.A."/>
            <person name="Guimaraes L.M.S."/>
            <person name="Vidigal P.M.P."/>
            <person name="Pereira I.C."/>
            <person name="Badel J.L."/>
            <person name="Alfenas-Zerbini P."/>
            <person name="Ferreira M.A.S.V."/>
            <person name="Alfenas A.C."/>
        </authorList>
    </citation>
    <scope>NUCLEOTIDE SEQUENCE [LARGE SCALE GENOMIC DNA]</scope>
    <source>
        <strain evidence="15 16">IBSBF 435</strain>
    </source>
</reference>
<feature type="domain" description="Phospholipid/glycerol acyltransferase" evidence="14">
    <location>
        <begin position="30"/>
        <end position="140"/>
    </location>
</feature>
<dbReference type="InterPro" id="IPR045851">
    <property type="entry name" value="AMP-bd_C_sf"/>
</dbReference>
<comment type="similarity">
    <text evidence="13">In the N-terminal section; belongs to the 2-acyl-GPE acetyltransferase family.</text>
</comment>
<dbReference type="GO" id="GO:0008922">
    <property type="term" value="F:long-chain fatty acid [acyl-carrier-protein] ligase activity"/>
    <property type="evidence" value="ECO:0007669"/>
    <property type="project" value="UniProtKB-UniRule"/>
</dbReference>
<organism evidence="15 16">
    <name type="scientific">Erwinia psidii</name>
    <dbReference type="NCBI Taxonomy" id="69224"/>
    <lineage>
        <taxon>Bacteria</taxon>
        <taxon>Pseudomonadati</taxon>
        <taxon>Pseudomonadota</taxon>
        <taxon>Gammaproteobacteria</taxon>
        <taxon>Enterobacterales</taxon>
        <taxon>Erwiniaceae</taxon>
        <taxon>Erwinia</taxon>
    </lineage>
</organism>
<comment type="function">
    <text evidence="13">Plays a role in lysophospholipid acylation. Transfers fatty acids to the 1-position via an enzyme-bound acyl-ACP intermediate in the presence of ATP and magnesium. Its physiological function is to regenerate phosphatidylethanolamine from 2-acyl-glycero-3-phosphoethanolamine (2-acyl-GPE) formed by transacylation reactions or degradation by phospholipase A1.</text>
</comment>
<dbReference type="GO" id="GO:0008779">
    <property type="term" value="F:acyl-[acyl-carrier-protein]-phospholipid O-acyltransferase activity"/>
    <property type="evidence" value="ECO:0007669"/>
    <property type="project" value="UniProtKB-UniRule"/>
</dbReference>
<dbReference type="Gene3D" id="3.40.50.12780">
    <property type="entry name" value="N-terminal domain of ligase-like"/>
    <property type="match status" value="1"/>
</dbReference>
<evidence type="ECO:0000259" key="14">
    <source>
        <dbReference type="SMART" id="SM00563"/>
    </source>
</evidence>
<dbReference type="SUPFAM" id="SSF56801">
    <property type="entry name" value="Acetyl-CoA synthetase-like"/>
    <property type="match status" value="1"/>
</dbReference>
<dbReference type="PROSITE" id="PS00455">
    <property type="entry name" value="AMP_BINDING"/>
    <property type="match status" value="1"/>
</dbReference>
<keyword evidence="16" id="KW-1185">Reference proteome</keyword>
<dbReference type="InterPro" id="IPR020845">
    <property type="entry name" value="AMP-binding_CS"/>
</dbReference>
<comment type="similarity">
    <text evidence="1">Belongs to the ATP-dependent AMP-binding enzyme family.</text>
</comment>
<evidence type="ECO:0000256" key="9">
    <source>
        <dbReference type="ARBA" id="ARBA00022989"/>
    </source>
</evidence>
<evidence type="ECO:0000256" key="5">
    <source>
        <dbReference type="ARBA" id="ARBA00022679"/>
    </source>
</evidence>
<dbReference type="Pfam" id="PF13193">
    <property type="entry name" value="AMP-binding_C"/>
    <property type="match status" value="1"/>
</dbReference>
<dbReference type="GO" id="GO:0006631">
    <property type="term" value="P:fatty acid metabolic process"/>
    <property type="evidence" value="ECO:0007669"/>
    <property type="project" value="InterPro"/>
</dbReference>
<evidence type="ECO:0000256" key="2">
    <source>
        <dbReference type="ARBA" id="ARBA00022475"/>
    </source>
</evidence>
<keyword evidence="8 13" id="KW-0067">ATP-binding</keyword>
<dbReference type="PANTHER" id="PTHR43201">
    <property type="entry name" value="ACYL-COA SYNTHETASE"/>
    <property type="match status" value="1"/>
</dbReference>
<dbReference type="InterPro" id="IPR042099">
    <property type="entry name" value="ANL_N_sf"/>
</dbReference>
<gene>
    <name evidence="13" type="primary">aas</name>
    <name evidence="15" type="ORF">EB241_02685</name>
</gene>
<evidence type="ECO:0000256" key="7">
    <source>
        <dbReference type="ARBA" id="ARBA00022741"/>
    </source>
</evidence>
<dbReference type="GO" id="GO:0005886">
    <property type="term" value="C:plasma membrane"/>
    <property type="evidence" value="ECO:0007669"/>
    <property type="project" value="UniProtKB-SubCell"/>
</dbReference>
<keyword evidence="10 13" id="KW-0472">Membrane</keyword>
<dbReference type="InterPro" id="IPR023775">
    <property type="entry name" value="Aas"/>
</dbReference>
<dbReference type="RefSeq" id="WP_124231644.1">
    <property type="nucleotide sequence ID" value="NZ_RHHM01000001.1"/>
</dbReference>
<evidence type="ECO:0000256" key="1">
    <source>
        <dbReference type="ARBA" id="ARBA00006432"/>
    </source>
</evidence>
<keyword evidence="11 13" id="KW-0511">Multifunctional enzyme</keyword>
<dbReference type="NCBIfam" id="NF005959">
    <property type="entry name" value="PRK08043.1"/>
    <property type="match status" value="1"/>
</dbReference>
<feature type="active site" evidence="13">
    <location>
        <position position="36"/>
    </location>
</feature>
<dbReference type="InterPro" id="IPR002123">
    <property type="entry name" value="Plipid/glycerol_acylTrfase"/>
</dbReference>
<name>A0A3N6SFF9_9GAMM</name>
<keyword evidence="5 13" id="KW-0808">Transferase</keyword>
<dbReference type="Pfam" id="PF00501">
    <property type="entry name" value="AMP-binding"/>
    <property type="match status" value="1"/>
</dbReference>
<dbReference type="InterPro" id="IPR025110">
    <property type="entry name" value="AMP-bd_C"/>
</dbReference>
<keyword evidence="2 13" id="KW-1003">Cell membrane</keyword>
<feature type="region of interest" description="Acyltransferase" evidence="13">
    <location>
        <begin position="15"/>
        <end position="138"/>
    </location>
</feature>
<dbReference type="GO" id="GO:0005524">
    <property type="term" value="F:ATP binding"/>
    <property type="evidence" value="ECO:0007669"/>
    <property type="project" value="UniProtKB-KW"/>
</dbReference>
<comment type="catalytic activity">
    <reaction evidence="13">
        <text>a long-chain fatty acid + holo-[ACP] + ATP = a long-chain fatty acyl-[ACP] + AMP + diphosphate</text>
        <dbReference type="Rhea" id="RHEA:45588"/>
        <dbReference type="Rhea" id="RHEA-COMP:9685"/>
        <dbReference type="Rhea" id="RHEA-COMP:12682"/>
        <dbReference type="ChEBI" id="CHEBI:30616"/>
        <dbReference type="ChEBI" id="CHEBI:33019"/>
        <dbReference type="ChEBI" id="CHEBI:57560"/>
        <dbReference type="ChEBI" id="CHEBI:64479"/>
        <dbReference type="ChEBI" id="CHEBI:133243"/>
        <dbReference type="ChEBI" id="CHEBI:456215"/>
        <dbReference type="EC" id="6.2.1.20"/>
    </reaction>
</comment>
<dbReference type="SUPFAM" id="SSF69593">
    <property type="entry name" value="Glycerol-3-phosphate (1)-acyltransferase"/>
    <property type="match status" value="1"/>
</dbReference>
<protein>
    <recommendedName>
        <fullName evidence="13">Bifunctional protein Aas</fullName>
    </recommendedName>
    <domain>
        <recommendedName>
            <fullName evidence="13">2-acylglycerophosphoethanolamine acyltransferase</fullName>
            <ecNumber evidence="13">2.3.1.40</ecNumber>
        </recommendedName>
        <alternativeName>
            <fullName evidence="13">2-acyl-GPE acyltransferase</fullName>
        </alternativeName>
        <alternativeName>
            <fullName evidence="13">Acyl-[acyl-carrier-protein]--phospholipid O-acyltransferase</fullName>
        </alternativeName>
    </domain>
    <domain>
        <recommendedName>
            <fullName evidence="13">Acyl-[acyl-carrier-protein] synthetase</fullName>
            <ecNumber evidence="13">6.2.1.20</ecNumber>
        </recommendedName>
        <alternativeName>
            <fullName evidence="13">Acyl-ACP synthetase</fullName>
        </alternativeName>
        <alternativeName>
            <fullName evidence="13">Long-chain-fatty-acid--[acyl-carrier-protein] ligase</fullName>
        </alternativeName>
    </domain>
</protein>
<evidence type="ECO:0000256" key="3">
    <source>
        <dbReference type="ARBA" id="ARBA00022519"/>
    </source>
</evidence>
<dbReference type="Pfam" id="PF01553">
    <property type="entry name" value="Acyltransferase"/>
    <property type="match status" value="1"/>
</dbReference>
<dbReference type="Proteomes" id="UP000279457">
    <property type="component" value="Unassembled WGS sequence"/>
</dbReference>
<dbReference type="Gene3D" id="3.30.300.30">
    <property type="match status" value="1"/>
</dbReference>
<dbReference type="InterPro" id="IPR000873">
    <property type="entry name" value="AMP-dep_synth/lig_dom"/>
</dbReference>
<evidence type="ECO:0000256" key="10">
    <source>
        <dbReference type="ARBA" id="ARBA00023136"/>
    </source>
</evidence>
<dbReference type="CDD" id="cd07989">
    <property type="entry name" value="LPLAT_AGPAT-like"/>
    <property type="match status" value="1"/>
</dbReference>
<dbReference type="EC" id="2.3.1.40" evidence="13"/>
<keyword evidence="9 13" id="KW-1133">Transmembrane helix</keyword>
<proteinExistence type="inferred from homology"/>
<evidence type="ECO:0000313" key="15">
    <source>
        <dbReference type="EMBL" id="RQM40210.1"/>
    </source>
</evidence>
<comment type="catalytic activity">
    <reaction evidence="13">
        <text>a 2-acyl-sn-glycero-3-phosphoethanolamine + a fatty acyl-[ACP] = a 1,2-diacyl-sn-glycero-3-phosphoethanolamine + holo-[ACP]</text>
        <dbReference type="Rhea" id="RHEA:10304"/>
        <dbReference type="Rhea" id="RHEA-COMP:9685"/>
        <dbReference type="Rhea" id="RHEA-COMP:14125"/>
        <dbReference type="ChEBI" id="CHEBI:64479"/>
        <dbReference type="ChEBI" id="CHEBI:64612"/>
        <dbReference type="ChEBI" id="CHEBI:65213"/>
        <dbReference type="ChEBI" id="CHEBI:138651"/>
        <dbReference type="EC" id="2.3.1.40"/>
    </reaction>
</comment>
<evidence type="ECO:0000256" key="4">
    <source>
        <dbReference type="ARBA" id="ARBA00022598"/>
    </source>
</evidence>
<evidence type="ECO:0000313" key="16">
    <source>
        <dbReference type="Proteomes" id="UP000279457"/>
    </source>
</evidence>
<keyword evidence="6 13" id="KW-0812">Transmembrane</keyword>
<dbReference type="OrthoDB" id="9803968at2"/>
<dbReference type="EC" id="6.2.1.20" evidence="13"/>
<evidence type="ECO:0000256" key="13">
    <source>
        <dbReference type="HAMAP-Rule" id="MF_01162"/>
    </source>
</evidence>
<keyword evidence="7 13" id="KW-0547">Nucleotide-binding</keyword>
<feature type="region of interest" description="AMP-binding" evidence="13">
    <location>
        <begin position="233"/>
        <end position="646"/>
    </location>
</feature>